<keyword evidence="1" id="KW-0732">Signal</keyword>
<organism evidence="2 3">
    <name type="scientific">Penicillium roqueforti (strain FM164)</name>
    <dbReference type="NCBI Taxonomy" id="1365484"/>
    <lineage>
        <taxon>Eukaryota</taxon>
        <taxon>Fungi</taxon>
        <taxon>Dikarya</taxon>
        <taxon>Ascomycota</taxon>
        <taxon>Pezizomycotina</taxon>
        <taxon>Eurotiomycetes</taxon>
        <taxon>Eurotiomycetidae</taxon>
        <taxon>Eurotiales</taxon>
        <taxon>Aspergillaceae</taxon>
        <taxon>Penicillium</taxon>
    </lineage>
</organism>
<gene>
    <name evidence="2" type="ORF">PROQFM164_S02g002637</name>
</gene>
<accession>W6Q911</accession>
<feature type="signal peptide" evidence="1">
    <location>
        <begin position="1"/>
        <end position="27"/>
    </location>
</feature>
<name>W6Q911_PENRF</name>
<dbReference type="AlphaFoldDB" id="W6Q911"/>
<evidence type="ECO:0000313" key="3">
    <source>
        <dbReference type="Proteomes" id="UP000030686"/>
    </source>
</evidence>
<evidence type="ECO:0000256" key="1">
    <source>
        <dbReference type="SAM" id="SignalP"/>
    </source>
</evidence>
<feature type="chain" id="PRO_5004879651" evidence="1">
    <location>
        <begin position="28"/>
        <end position="76"/>
    </location>
</feature>
<reference evidence="2" key="1">
    <citation type="journal article" date="2014" name="Nat. Commun.">
        <title>Multiple recent horizontal transfers of a large genomic region in cheese making fungi.</title>
        <authorList>
            <person name="Cheeseman K."/>
            <person name="Ropars J."/>
            <person name="Renault P."/>
            <person name="Dupont J."/>
            <person name="Gouzy J."/>
            <person name="Branca A."/>
            <person name="Abraham A.L."/>
            <person name="Ceppi M."/>
            <person name="Conseiller E."/>
            <person name="Debuchy R."/>
            <person name="Malagnac F."/>
            <person name="Goarin A."/>
            <person name="Silar P."/>
            <person name="Lacoste S."/>
            <person name="Sallet E."/>
            <person name="Bensimon A."/>
            <person name="Giraud T."/>
            <person name="Brygoo Y."/>
        </authorList>
    </citation>
    <scope>NUCLEOTIDE SEQUENCE [LARGE SCALE GENOMIC DNA]</scope>
    <source>
        <strain evidence="2">FM164</strain>
    </source>
</reference>
<protein>
    <submittedName>
        <fullName evidence="2">Genomic scaffold, ProqFM164S02</fullName>
    </submittedName>
</protein>
<keyword evidence="3" id="KW-1185">Reference proteome</keyword>
<proteinExistence type="predicted"/>
<dbReference type="EMBL" id="HG792016">
    <property type="protein sequence ID" value="CDM32486.1"/>
    <property type="molecule type" value="Genomic_DNA"/>
</dbReference>
<sequence length="76" mass="8452">MFAFPCPLPFILPCILPFILPFTPATARTSTWCWGPVTLRGEAKTSLFNVLFPDCALRFVFSALQCCVCFAMKASK</sequence>
<dbReference type="Proteomes" id="UP000030686">
    <property type="component" value="Unassembled WGS sequence"/>
</dbReference>
<evidence type="ECO:0000313" key="2">
    <source>
        <dbReference type="EMBL" id="CDM32486.1"/>
    </source>
</evidence>